<dbReference type="Pfam" id="PF08278">
    <property type="entry name" value="DnaG_DnaB_bind"/>
    <property type="match status" value="1"/>
</dbReference>
<accession>A0A3E0HCK4</accession>
<dbReference type="InterPro" id="IPR037068">
    <property type="entry name" value="DNA_primase_core_N_sf"/>
</dbReference>
<dbReference type="GO" id="GO:0000428">
    <property type="term" value="C:DNA-directed RNA polymerase complex"/>
    <property type="evidence" value="ECO:0007669"/>
    <property type="project" value="UniProtKB-KW"/>
</dbReference>
<keyword evidence="3 12" id="KW-0808">Transferase</keyword>
<dbReference type="InterPro" id="IPR036977">
    <property type="entry name" value="DNA_primase_Znf_CHC2"/>
</dbReference>
<dbReference type="PIRSF" id="PIRSF002811">
    <property type="entry name" value="DnaG"/>
    <property type="match status" value="1"/>
</dbReference>
<evidence type="ECO:0000256" key="8">
    <source>
        <dbReference type="ARBA" id="ARBA00022833"/>
    </source>
</evidence>
<evidence type="ECO:0000256" key="4">
    <source>
        <dbReference type="ARBA" id="ARBA00022695"/>
    </source>
</evidence>
<proteinExistence type="inferred from homology"/>
<keyword evidence="5 12" id="KW-0235">DNA replication</keyword>
<dbReference type="SUPFAM" id="SSF56731">
    <property type="entry name" value="DNA primase core"/>
    <property type="match status" value="1"/>
</dbReference>
<dbReference type="SMART" id="SM00493">
    <property type="entry name" value="TOPRIM"/>
    <property type="match status" value="1"/>
</dbReference>
<comment type="domain">
    <text evidence="12">Contains an N-terminal zinc-binding domain, a central core domain that contains the primase activity, and a C-terminal DnaB-binding domain.</text>
</comment>
<dbReference type="Pfam" id="PF10410">
    <property type="entry name" value="DnaB_bind"/>
    <property type="match status" value="1"/>
</dbReference>
<dbReference type="EMBL" id="QUNO01000010">
    <property type="protein sequence ID" value="REH42577.1"/>
    <property type="molecule type" value="Genomic_DNA"/>
</dbReference>
<feature type="region of interest" description="Disordered" evidence="15">
    <location>
        <begin position="449"/>
        <end position="486"/>
    </location>
</feature>
<dbReference type="Pfam" id="PF01807">
    <property type="entry name" value="Zn_ribbon_DnaG"/>
    <property type="match status" value="1"/>
</dbReference>
<dbReference type="Pfam" id="PF08275">
    <property type="entry name" value="DNAG_N"/>
    <property type="match status" value="1"/>
</dbReference>
<keyword evidence="11 12" id="KW-0804">Transcription</keyword>
<evidence type="ECO:0000256" key="9">
    <source>
        <dbReference type="ARBA" id="ARBA00022842"/>
    </source>
</evidence>
<keyword evidence="4 12" id="KW-0548">Nucleotidyltransferase</keyword>
<dbReference type="CDD" id="cd03364">
    <property type="entry name" value="TOPRIM_DnaG_primases"/>
    <property type="match status" value="1"/>
</dbReference>
<dbReference type="InterPro" id="IPR002694">
    <property type="entry name" value="Znf_CHC2"/>
</dbReference>
<evidence type="ECO:0000313" key="17">
    <source>
        <dbReference type="EMBL" id="REH42577.1"/>
    </source>
</evidence>
<dbReference type="Gene3D" id="3.40.1360.10">
    <property type="match status" value="1"/>
</dbReference>
<dbReference type="InterPro" id="IPR050219">
    <property type="entry name" value="DnaG_primase"/>
</dbReference>
<dbReference type="InterPro" id="IPR006171">
    <property type="entry name" value="TOPRIM_dom"/>
</dbReference>
<dbReference type="HAMAP" id="MF_00974">
    <property type="entry name" value="DNA_primase_DnaG"/>
    <property type="match status" value="1"/>
</dbReference>
<dbReference type="GO" id="GO:0008270">
    <property type="term" value="F:zinc ion binding"/>
    <property type="evidence" value="ECO:0007669"/>
    <property type="project" value="UniProtKB-UniRule"/>
</dbReference>
<evidence type="ECO:0000256" key="12">
    <source>
        <dbReference type="HAMAP-Rule" id="MF_00974"/>
    </source>
</evidence>
<dbReference type="PANTHER" id="PTHR30313">
    <property type="entry name" value="DNA PRIMASE"/>
    <property type="match status" value="1"/>
</dbReference>
<feature type="zinc finger region" description="CHC2-type" evidence="12 14">
    <location>
        <begin position="50"/>
        <end position="74"/>
    </location>
</feature>
<protein>
    <recommendedName>
        <fullName evidence="12 13">DNA primase</fullName>
        <ecNumber evidence="12">2.7.7.101</ecNumber>
    </recommendedName>
</protein>
<organism evidence="17 18">
    <name type="scientific">Kutzneria buriramensis</name>
    <dbReference type="NCBI Taxonomy" id="1045776"/>
    <lineage>
        <taxon>Bacteria</taxon>
        <taxon>Bacillati</taxon>
        <taxon>Actinomycetota</taxon>
        <taxon>Actinomycetes</taxon>
        <taxon>Pseudonocardiales</taxon>
        <taxon>Pseudonocardiaceae</taxon>
        <taxon>Kutzneria</taxon>
    </lineage>
</organism>
<dbReference type="GO" id="GO:0003899">
    <property type="term" value="F:DNA-directed RNA polymerase activity"/>
    <property type="evidence" value="ECO:0007669"/>
    <property type="project" value="UniProtKB-UniRule"/>
</dbReference>
<dbReference type="FunFam" id="3.90.580.10:FF:000001">
    <property type="entry name" value="DNA primase"/>
    <property type="match status" value="1"/>
</dbReference>
<dbReference type="GO" id="GO:0006269">
    <property type="term" value="P:DNA replication, synthesis of primer"/>
    <property type="evidence" value="ECO:0007669"/>
    <property type="project" value="UniProtKB-UniRule"/>
</dbReference>
<evidence type="ECO:0000256" key="7">
    <source>
        <dbReference type="ARBA" id="ARBA00022771"/>
    </source>
</evidence>
<dbReference type="Proteomes" id="UP000256269">
    <property type="component" value="Unassembled WGS sequence"/>
</dbReference>
<evidence type="ECO:0000256" key="3">
    <source>
        <dbReference type="ARBA" id="ARBA00022679"/>
    </source>
</evidence>
<keyword evidence="18" id="KW-1185">Reference proteome</keyword>
<comment type="cofactor">
    <cofactor evidence="12 13 14">
        <name>Zn(2+)</name>
        <dbReference type="ChEBI" id="CHEBI:29105"/>
    </cofactor>
    <text evidence="12 13 14">Binds 1 zinc ion per monomer.</text>
</comment>
<dbReference type="GO" id="GO:1990077">
    <property type="term" value="C:primosome complex"/>
    <property type="evidence" value="ECO:0007669"/>
    <property type="project" value="UniProtKB-KW"/>
</dbReference>
<dbReference type="AlphaFoldDB" id="A0A3E0HCK4"/>
<dbReference type="EC" id="2.7.7.101" evidence="12"/>
<dbReference type="Gene3D" id="3.90.580.10">
    <property type="entry name" value="Zinc finger, CHC2-type domain"/>
    <property type="match status" value="1"/>
</dbReference>
<keyword evidence="1 12" id="KW-0240">DNA-directed RNA polymerase</keyword>
<dbReference type="InterPro" id="IPR034151">
    <property type="entry name" value="TOPRIM_DnaG_bac"/>
</dbReference>
<dbReference type="Pfam" id="PF13662">
    <property type="entry name" value="Toprim_4"/>
    <property type="match status" value="1"/>
</dbReference>
<keyword evidence="8 12" id="KW-0862">Zinc</keyword>
<reference evidence="17 18" key="1">
    <citation type="submission" date="2018-08" db="EMBL/GenBank/DDBJ databases">
        <title>Genomic Encyclopedia of Archaeal and Bacterial Type Strains, Phase II (KMG-II): from individual species to whole genera.</title>
        <authorList>
            <person name="Goeker M."/>
        </authorList>
    </citation>
    <scope>NUCLEOTIDE SEQUENCE [LARGE SCALE GENOMIC DNA]</scope>
    <source>
        <strain evidence="17 18">DSM 45791</strain>
    </source>
</reference>
<dbReference type="NCBIfam" id="TIGR01391">
    <property type="entry name" value="dnaG"/>
    <property type="match status" value="1"/>
</dbReference>
<dbReference type="GO" id="GO:0005737">
    <property type="term" value="C:cytoplasm"/>
    <property type="evidence" value="ECO:0007669"/>
    <property type="project" value="TreeGrafter"/>
</dbReference>
<dbReference type="InterPro" id="IPR013173">
    <property type="entry name" value="DNA_primase_DnaG_DnaB-bd_dom"/>
</dbReference>
<evidence type="ECO:0000259" key="16">
    <source>
        <dbReference type="PROSITE" id="PS50880"/>
    </source>
</evidence>
<dbReference type="InterPro" id="IPR013264">
    <property type="entry name" value="DNAG_N"/>
</dbReference>
<evidence type="ECO:0000256" key="6">
    <source>
        <dbReference type="ARBA" id="ARBA00022723"/>
    </source>
</evidence>
<keyword evidence="7 12" id="KW-0863">Zinc-finger</keyword>
<evidence type="ECO:0000313" key="18">
    <source>
        <dbReference type="Proteomes" id="UP000256269"/>
    </source>
</evidence>
<feature type="domain" description="Toprim" evidence="16">
    <location>
        <begin position="271"/>
        <end position="357"/>
    </location>
</feature>
<name>A0A3E0HCK4_9PSEU</name>
<evidence type="ECO:0000256" key="1">
    <source>
        <dbReference type="ARBA" id="ARBA00022478"/>
    </source>
</evidence>
<evidence type="ECO:0000256" key="5">
    <source>
        <dbReference type="ARBA" id="ARBA00022705"/>
    </source>
</evidence>
<comment type="similarity">
    <text evidence="12 13">Belongs to the DnaG primase family.</text>
</comment>
<evidence type="ECO:0000256" key="15">
    <source>
        <dbReference type="SAM" id="MobiDB-lite"/>
    </source>
</evidence>
<keyword evidence="10 12" id="KW-0238">DNA-binding</keyword>
<evidence type="ECO:0000256" key="11">
    <source>
        <dbReference type="ARBA" id="ARBA00023163"/>
    </source>
</evidence>
<comment type="function">
    <text evidence="12 13">RNA polymerase that catalyzes the synthesis of short RNA molecules used as primers for DNA polymerase during DNA replication.</text>
</comment>
<dbReference type="SMART" id="SM00400">
    <property type="entry name" value="ZnF_CHCC"/>
    <property type="match status" value="1"/>
</dbReference>
<gene>
    <name evidence="12" type="primary">dnaG</name>
    <name evidence="17" type="ORF">BCF44_11073</name>
</gene>
<comment type="catalytic activity">
    <reaction evidence="12">
        <text>ssDNA + n NTP = ssDNA/pppN(pN)n-1 hybrid + (n-1) diphosphate.</text>
        <dbReference type="EC" id="2.7.7.101"/>
    </reaction>
</comment>
<dbReference type="InterPro" id="IPR006295">
    <property type="entry name" value="DNA_primase_DnaG"/>
</dbReference>
<dbReference type="SMART" id="SM00766">
    <property type="entry name" value="DnaG_DnaB_bind"/>
    <property type="match status" value="1"/>
</dbReference>
<dbReference type="Gene3D" id="3.90.980.10">
    <property type="entry name" value="DNA primase, catalytic core, N-terminal domain"/>
    <property type="match status" value="1"/>
</dbReference>
<dbReference type="InterPro" id="IPR030846">
    <property type="entry name" value="DnaG_bac"/>
</dbReference>
<evidence type="ECO:0000256" key="10">
    <source>
        <dbReference type="ARBA" id="ARBA00023125"/>
    </source>
</evidence>
<dbReference type="GO" id="GO:0003677">
    <property type="term" value="F:DNA binding"/>
    <property type="evidence" value="ECO:0007669"/>
    <property type="project" value="UniProtKB-KW"/>
</dbReference>
<dbReference type="PROSITE" id="PS50880">
    <property type="entry name" value="TOPRIM"/>
    <property type="match status" value="1"/>
</dbReference>
<comment type="subunit">
    <text evidence="12">Monomer. Interacts with DnaB.</text>
</comment>
<dbReference type="SUPFAM" id="SSF57783">
    <property type="entry name" value="Zinc beta-ribbon"/>
    <property type="match status" value="1"/>
</dbReference>
<dbReference type="PANTHER" id="PTHR30313:SF2">
    <property type="entry name" value="DNA PRIMASE"/>
    <property type="match status" value="1"/>
</dbReference>
<comment type="caution">
    <text evidence="17">The sequence shown here is derived from an EMBL/GenBank/DDBJ whole genome shotgun (WGS) entry which is preliminary data.</text>
</comment>
<sequence length="642" mass="70636">MGGRLHSTVVAGRIRDSDIAEVRDRNRIDEVVGEYVALRRAGGGALKGLCPFHDEKTPSFNVRSTHGTFHCFGCGEGGDVIAFVMKIDHLSFVESVERLAERVGIQLTYEGGGASVQRDRGTRSRMLEAHRAASEFYMEQLRTPDALKARAYLAERDFDEATASLFGCGFAPAGWDSLTKHLLGRGFELDELYKAGLSREGQRGPMDRFHRRLLWPLKDLGGDVVGFGARRLFDDDRIEAKYVNTAETPIFKKSQVLFGIDLAKREIARRHQVVVVEGYTDVMAMHAAGVPTAVAACGTAFGSDHISVLRRLLMDDDAFRGEVIFTFDGDAAGQKAALKAFEDEQKFAAQTFICVAPDGMDPCELRQAKGETAVRDLVARRQPLFTFAIKALLAEHDLDTAEGRVDALRRAVPMVAQIKDVSLRDEYARQLAGWVGWEDTNTVVRRVRESAGGSEPARRGRRVQVADPSQGALGLDVAGPARPRRDDPALWTQREALKVALQAPALAGPYYDSLPEDSFSDPAYLELHRGIIAAGGASCGISGPAFVDAVGQQLQHQSLRSLLTELAVEPLQVKSEVDIRYVEVIVARLQETLVAKQVADLKSRLQRLSPIENVDEYRELFGDLVALEQYRKALREQGIGGF</sequence>
<keyword evidence="6 12" id="KW-0479">Metal-binding</keyword>
<keyword evidence="2 12" id="KW-0639">Primosome</keyword>
<evidence type="ECO:0000256" key="14">
    <source>
        <dbReference type="PIRSR" id="PIRSR002811-1"/>
    </source>
</evidence>
<keyword evidence="9" id="KW-0460">Magnesium</keyword>
<evidence type="ECO:0000256" key="2">
    <source>
        <dbReference type="ARBA" id="ARBA00022515"/>
    </source>
</evidence>
<evidence type="ECO:0000256" key="13">
    <source>
        <dbReference type="PIRNR" id="PIRNR002811"/>
    </source>
</evidence>
<dbReference type="InterPro" id="IPR019475">
    <property type="entry name" value="DNA_primase_DnaB-bd"/>
</dbReference>